<proteinExistence type="predicted"/>
<sequence>MKKLYLMIFILITGSVLMACSEETETAETEEAAIIQVTNSSARQITSIELKLYQNDMVQASPTAMNADESLIVMGETLDFEILTQDINFDEPVIIEAIAMIDGVEESAGKTAPMELSQGENYRFELARDPEMQFREVQEN</sequence>
<organism evidence="2 3">
    <name type="scientific">Planomicrobium okeanokoites</name>
    <name type="common">Planococcus okeanokoites</name>
    <name type="synonym">Flavobacterium okeanokoites</name>
    <dbReference type="NCBI Taxonomy" id="244"/>
    <lineage>
        <taxon>Bacteria</taxon>
        <taxon>Bacillati</taxon>
        <taxon>Bacillota</taxon>
        <taxon>Bacilli</taxon>
        <taxon>Bacillales</taxon>
        <taxon>Caryophanaceae</taxon>
        <taxon>Planomicrobium</taxon>
    </lineage>
</organism>
<feature type="chain" id="PRO_5046870454" description="Lipoprotein" evidence="1">
    <location>
        <begin position="19"/>
        <end position="140"/>
    </location>
</feature>
<accession>A0ABV7KKQ8</accession>
<protein>
    <recommendedName>
        <fullName evidence="4">Lipoprotein</fullName>
    </recommendedName>
</protein>
<gene>
    <name evidence="2" type="ORF">ACFOEJ_02900</name>
</gene>
<feature type="signal peptide" evidence="1">
    <location>
        <begin position="1"/>
        <end position="18"/>
    </location>
</feature>
<keyword evidence="1" id="KW-0732">Signal</keyword>
<keyword evidence="3" id="KW-1185">Reference proteome</keyword>
<dbReference type="RefSeq" id="WP_117313331.1">
    <property type="nucleotide sequence ID" value="NZ_JBHRUJ010000004.1"/>
</dbReference>
<dbReference type="PROSITE" id="PS51257">
    <property type="entry name" value="PROKAR_LIPOPROTEIN"/>
    <property type="match status" value="1"/>
</dbReference>
<reference evidence="3" key="1">
    <citation type="journal article" date="2019" name="Int. J. Syst. Evol. Microbiol.">
        <title>The Global Catalogue of Microorganisms (GCM) 10K type strain sequencing project: providing services to taxonomists for standard genome sequencing and annotation.</title>
        <authorList>
            <consortium name="The Broad Institute Genomics Platform"/>
            <consortium name="The Broad Institute Genome Sequencing Center for Infectious Disease"/>
            <person name="Wu L."/>
            <person name="Ma J."/>
        </authorList>
    </citation>
    <scope>NUCLEOTIDE SEQUENCE [LARGE SCALE GENOMIC DNA]</scope>
    <source>
        <strain evidence="3">CCM 320</strain>
    </source>
</reference>
<evidence type="ECO:0000313" key="2">
    <source>
        <dbReference type="EMBL" id="MFC3210019.1"/>
    </source>
</evidence>
<comment type="caution">
    <text evidence="2">The sequence shown here is derived from an EMBL/GenBank/DDBJ whole genome shotgun (WGS) entry which is preliminary data.</text>
</comment>
<evidence type="ECO:0000256" key="1">
    <source>
        <dbReference type="SAM" id="SignalP"/>
    </source>
</evidence>
<evidence type="ECO:0008006" key="4">
    <source>
        <dbReference type="Google" id="ProtNLM"/>
    </source>
</evidence>
<dbReference type="EMBL" id="JBHRUJ010000004">
    <property type="protein sequence ID" value="MFC3210019.1"/>
    <property type="molecule type" value="Genomic_DNA"/>
</dbReference>
<name>A0ABV7KKQ8_PLAOK</name>
<evidence type="ECO:0000313" key="3">
    <source>
        <dbReference type="Proteomes" id="UP001595625"/>
    </source>
</evidence>
<dbReference type="Proteomes" id="UP001595625">
    <property type="component" value="Unassembled WGS sequence"/>
</dbReference>